<accession>A0A443Q5Z3</accession>
<gene>
    <name evidence="1" type="ORF">B4U79_13142</name>
</gene>
<comment type="caution">
    <text evidence="1">The sequence shown here is derived from an EMBL/GenBank/DDBJ whole genome shotgun (WGS) entry which is preliminary data.</text>
</comment>
<proteinExistence type="predicted"/>
<sequence length="15" mass="1677">MVNLASKCKLLCIKL</sequence>
<organism evidence="1 2">
    <name type="scientific">Dinothrombium tinctorium</name>
    <dbReference type="NCBI Taxonomy" id="1965070"/>
    <lineage>
        <taxon>Eukaryota</taxon>
        <taxon>Metazoa</taxon>
        <taxon>Ecdysozoa</taxon>
        <taxon>Arthropoda</taxon>
        <taxon>Chelicerata</taxon>
        <taxon>Arachnida</taxon>
        <taxon>Acari</taxon>
        <taxon>Acariformes</taxon>
        <taxon>Trombidiformes</taxon>
        <taxon>Prostigmata</taxon>
        <taxon>Anystina</taxon>
        <taxon>Parasitengona</taxon>
        <taxon>Trombidioidea</taxon>
        <taxon>Trombidiidae</taxon>
        <taxon>Dinothrombium</taxon>
    </lineage>
</organism>
<reference evidence="1 2" key="1">
    <citation type="journal article" date="2018" name="Gigascience">
        <title>Genomes of trombidid mites reveal novel predicted allergens and laterally-transferred genes associated with secondary metabolism.</title>
        <authorList>
            <person name="Dong X."/>
            <person name="Chaisiri K."/>
            <person name="Xia D."/>
            <person name="Armstrong S.D."/>
            <person name="Fang Y."/>
            <person name="Donnelly M.J."/>
            <person name="Kadowaki T."/>
            <person name="McGarry J.W."/>
            <person name="Darby A.C."/>
            <person name="Makepeace B.L."/>
        </authorList>
    </citation>
    <scope>NUCLEOTIDE SEQUENCE [LARGE SCALE GENOMIC DNA]</scope>
    <source>
        <strain evidence="1">UoL-WK</strain>
    </source>
</reference>
<evidence type="ECO:0000313" key="1">
    <source>
        <dbReference type="EMBL" id="RWR98429.1"/>
    </source>
</evidence>
<name>A0A443Q5Z3_9ACAR</name>
<dbReference type="Proteomes" id="UP000285301">
    <property type="component" value="Unassembled WGS sequence"/>
</dbReference>
<dbReference type="EMBL" id="NCKU01022067">
    <property type="protein sequence ID" value="RWR98429.1"/>
    <property type="molecule type" value="Genomic_DNA"/>
</dbReference>
<protein>
    <submittedName>
        <fullName evidence="1">Uncharacterized protein</fullName>
    </submittedName>
</protein>
<evidence type="ECO:0000313" key="2">
    <source>
        <dbReference type="Proteomes" id="UP000285301"/>
    </source>
</evidence>
<keyword evidence="2" id="KW-1185">Reference proteome</keyword>